<reference evidence="1" key="2">
    <citation type="submission" date="2023-06" db="EMBL/GenBank/DDBJ databases">
        <authorList>
            <consortium name="Lawrence Berkeley National Laboratory"/>
            <person name="Mondo S.J."/>
            <person name="Hensen N."/>
            <person name="Bonometti L."/>
            <person name="Westerberg I."/>
            <person name="Brannstrom I.O."/>
            <person name="Guillou S."/>
            <person name="Cros-Aarteil S."/>
            <person name="Calhoun S."/>
            <person name="Haridas S."/>
            <person name="Kuo A."/>
            <person name="Pangilinan J."/>
            <person name="Riley R."/>
            <person name="Labutti K."/>
            <person name="Andreopoulos B."/>
            <person name="Lipzen A."/>
            <person name="Chen C."/>
            <person name="Yanf M."/>
            <person name="Daum C."/>
            <person name="Ng V."/>
            <person name="Clum A."/>
            <person name="Steindorff A."/>
            <person name="Ohm R."/>
            <person name="Martin F."/>
            <person name="Silar P."/>
            <person name="Natvig D."/>
            <person name="Lalanne C."/>
            <person name="Gautier V."/>
            <person name="Ament-Velasquez S.L."/>
            <person name="Kruys A."/>
            <person name="Hutchinson M.I."/>
            <person name="Powell A.J."/>
            <person name="Barry K."/>
            <person name="Miller A.N."/>
            <person name="Grigoriev I.V."/>
            <person name="Debuchy R."/>
            <person name="Gladieux P."/>
            <person name="Thoren M.H."/>
            <person name="Johannesson H."/>
        </authorList>
    </citation>
    <scope>NUCLEOTIDE SEQUENCE</scope>
    <source>
        <strain evidence="1">CBS 333.67</strain>
    </source>
</reference>
<dbReference type="RefSeq" id="XP_062718919.1">
    <property type="nucleotide sequence ID" value="XM_062863389.1"/>
</dbReference>
<evidence type="ECO:0000313" key="2">
    <source>
        <dbReference type="Proteomes" id="UP001273166"/>
    </source>
</evidence>
<comment type="caution">
    <text evidence="1">The sequence shown here is derived from an EMBL/GenBank/DDBJ whole genome shotgun (WGS) entry which is preliminary data.</text>
</comment>
<keyword evidence="2" id="KW-1185">Reference proteome</keyword>
<evidence type="ECO:0000313" key="1">
    <source>
        <dbReference type="EMBL" id="KAK3303139.1"/>
    </source>
</evidence>
<name>A0AAJ0LZ87_9PEZI</name>
<dbReference type="GeneID" id="87882218"/>
<dbReference type="EMBL" id="JAUDZG010000006">
    <property type="protein sequence ID" value="KAK3303139.1"/>
    <property type="molecule type" value="Genomic_DNA"/>
</dbReference>
<proteinExistence type="predicted"/>
<accession>A0AAJ0LZ87</accession>
<dbReference type="Proteomes" id="UP001273166">
    <property type="component" value="Unassembled WGS sequence"/>
</dbReference>
<sequence>MGACALLRCQALFSLHSFPRPETSWAYTLKANSPESQFCPRGPGQPRISFRRSSIRVLLRSFLLRLRFRPPRLFGLMCYERKRINTRPCNTLIYRRLHSTDIPIPSPPRLSIERFFLPQTYERLSAPFRDCGCFWVITLRGVSRITVTGLTRDRVRSGPVSSAVQVLSTKPPHLDRI</sequence>
<dbReference type="AlphaFoldDB" id="A0AAJ0LZ87"/>
<gene>
    <name evidence="1" type="ORF">B0T15DRAFT_264888</name>
</gene>
<protein>
    <submittedName>
        <fullName evidence="1">Uncharacterized protein</fullName>
    </submittedName>
</protein>
<organism evidence="1 2">
    <name type="scientific">Chaetomium strumarium</name>
    <dbReference type="NCBI Taxonomy" id="1170767"/>
    <lineage>
        <taxon>Eukaryota</taxon>
        <taxon>Fungi</taxon>
        <taxon>Dikarya</taxon>
        <taxon>Ascomycota</taxon>
        <taxon>Pezizomycotina</taxon>
        <taxon>Sordariomycetes</taxon>
        <taxon>Sordariomycetidae</taxon>
        <taxon>Sordariales</taxon>
        <taxon>Chaetomiaceae</taxon>
        <taxon>Chaetomium</taxon>
    </lineage>
</organism>
<reference evidence="1" key="1">
    <citation type="journal article" date="2023" name="Mol. Phylogenet. Evol.">
        <title>Genome-scale phylogeny and comparative genomics of the fungal order Sordariales.</title>
        <authorList>
            <person name="Hensen N."/>
            <person name="Bonometti L."/>
            <person name="Westerberg I."/>
            <person name="Brannstrom I.O."/>
            <person name="Guillou S."/>
            <person name="Cros-Aarteil S."/>
            <person name="Calhoun S."/>
            <person name="Haridas S."/>
            <person name="Kuo A."/>
            <person name="Mondo S."/>
            <person name="Pangilinan J."/>
            <person name="Riley R."/>
            <person name="LaButti K."/>
            <person name="Andreopoulos B."/>
            <person name="Lipzen A."/>
            <person name="Chen C."/>
            <person name="Yan M."/>
            <person name="Daum C."/>
            <person name="Ng V."/>
            <person name="Clum A."/>
            <person name="Steindorff A."/>
            <person name="Ohm R.A."/>
            <person name="Martin F."/>
            <person name="Silar P."/>
            <person name="Natvig D.O."/>
            <person name="Lalanne C."/>
            <person name="Gautier V."/>
            <person name="Ament-Velasquez S.L."/>
            <person name="Kruys A."/>
            <person name="Hutchinson M.I."/>
            <person name="Powell A.J."/>
            <person name="Barry K."/>
            <person name="Miller A.N."/>
            <person name="Grigoriev I.V."/>
            <person name="Debuchy R."/>
            <person name="Gladieux P."/>
            <person name="Hiltunen Thoren M."/>
            <person name="Johannesson H."/>
        </authorList>
    </citation>
    <scope>NUCLEOTIDE SEQUENCE</scope>
    <source>
        <strain evidence="1">CBS 333.67</strain>
    </source>
</reference>